<dbReference type="Gene3D" id="1.10.10.60">
    <property type="entry name" value="Homeodomain-like"/>
    <property type="match status" value="1"/>
</dbReference>
<dbReference type="PANTHER" id="PTHR22929:SF0">
    <property type="entry name" value="TRANSCRIPTION FACTOR TFIIIB COMPONENT B'' HOMOLOG"/>
    <property type="match status" value="1"/>
</dbReference>
<dbReference type="PANTHER" id="PTHR22929">
    <property type="entry name" value="RNA POLYMERASE III TRANSCRIPTION INITIATION FACTOR B"/>
    <property type="match status" value="1"/>
</dbReference>
<dbReference type="GO" id="GO:0003677">
    <property type="term" value="F:DNA binding"/>
    <property type="evidence" value="ECO:0007669"/>
    <property type="project" value="UniProtKB-KW"/>
</dbReference>
<organism evidence="3 4">
    <name type="scientific">Angomonas deanei</name>
    <dbReference type="NCBI Taxonomy" id="59799"/>
    <lineage>
        <taxon>Eukaryota</taxon>
        <taxon>Discoba</taxon>
        <taxon>Euglenozoa</taxon>
        <taxon>Kinetoplastea</taxon>
        <taxon>Metakinetoplastina</taxon>
        <taxon>Trypanosomatida</taxon>
        <taxon>Trypanosomatidae</taxon>
        <taxon>Strigomonadinae</taxon>
        <taxon>Angomonas</taxon>
    </lineage>
</organism>
<keyword evidence="4" id="KW-1185">Reference proteome</keyword>
<feature type="compositionally biased region" description="Basic and acidic residues" evidence="1">
    <location>
        <begin position="205"/>
        <end position="217"/>
    </location>
</feature>
<sequence length="317" mass="36449">MDGGEFDFSSELDHSVAPVPPNMWAQLPLDRLPPTRIPSHERASIRQRMRQSQYGFGLRRVVPTTVTVDLRRDTPNPSSAENAPLVHSDAAQEEHTLLGGSTSGSRKRVDWTEEEVDHFYEYLSQFGLDFSAIAVMFPGRTRKEVSKLYSREKKNRPREVERALRERVDINVEQFSELLSERREQEEAHRKELAPEELELLEQIERGDTANYGKDDGIETLPEELTPTMEEVKPAEKKRKRKADTDNPGKTKAAKKRVKEEPPSSAPPTQAVDNDDDLTLLEFAQKIEEEDDMILSDFVKAHYNRKNEKDNEKDFTF</sequence>
<dbReference type="SUPFAM" id="SSF46689">
    <property type="entry name" value="Homeodomain-like"/>
    <property type="match status" value="1"/>
</dbReference>
<gene>
    <name evidence="3" type="ORF">ADEAN_000072100</name>
</gene>
<reference evidence="3 4" key="1">
    <citation type="submission" date="2020-08" db="EMBL/GenBank/DDBJ databases">
        <authorList>
            <person name="Newling K."/>
            <person name="Davey J."/>
            <person name="Forrester S."/>
        </authorList>
    </citation>
    <scope>NUCLEOTIDE SEQUENCE [LARGE SCALE GENOMIC DNA]</scope>
    <source>
        <strain evidence="4">Crithidia deanei Carvalho (ATCC PRA-265)</strain>
    </source>
</reference>
<name>A0A7G2C0M2_9TRYP</name>
<feature type="compositionally biased region" description="Low complexity" evidence="1">
    <location>
        <begin position="219"/>
        <end position="229"/>
    </location>
</feature>
<evidence type="ECO:0000259" key="2">
    <source>
        <dbReference type="SMART" id="SM00717"/>
    </source>
</evidence>
<dbReference type="InterPro" id="IPR001005">
    <property type="entry name" value="SANT/Myb"/>
</dbReference>
<evidence type="ECO:0000313" key="3">
    <source>
        <dbReference type="EMBL" id="CAD2213280.1"/>
    </source>
</evidence>
<dbReference type="SMART" id="SM00717">
    <property type="entry name" value="SANT"/>
    <property type="match status" value="1"/>
</dbReference>
<dbReference type="GO" id="GO:0070898">
    <property type="term" value="P:RNA polymerase III preinitiation complex assembly"/>
    <property type="evidence" value="ECO:0007669"/>
    <property type="project" value="TreeGrafter"/>
</dbReference>
<dbReference type="GO" id="GO:0000126">
    <property type="term" value="C:transcription factor TFIIIB complex"/>
    <property type="evidence" value="ECO:0007669"/>
    <property type="project" value="TreeGrafter"/>
</dbReference>
<dbReference type="AlphaFoldDB" id="A0A7G2C0M2"/>
<feature type="domain" description="Myb-like" evidence="2">
    <location>
        <begin position="107"/>
        <end position="155"/>
    </location>
</feature>
<proteinExistence type="predicted"/>
<dbReference type="InterPro" id="IPR009057">
    <property type="entry name" value="Homeodomain-like_sf"/>
</dbReference>
<evidence type="ECO:0000256" key="1">
    <source>
        <dbReference type="SAM" id="MobiDB-lite"/>
    </source>
</evidence>
<dbReference type="EMBL" id="LR877145">
    <property type="protein sequence ID" value="CAD2213280.1"/>
    <property type="molecule type" value="Genomic_DNA"/>
</dbReference>
<dbReference type="VEuPathDB" id="TriTrypDB:ADEAN_000072100"/>
<dbReference type="Proteomes" id="UP000515908">
    <property type="component" value="Chromosome 01"/>
</dbReference>
<dbReference type="GO" id="GO:0001156">
    <property type="term" value="F:TFIIIC-class transcription factor complex binding"/>
    <property type="evidence" value="ECO:0007669"/>
    <property type="project" value="TreeGrafter"/>
</dbReference>
<dbReference type="InterPro" id="IPR039467">
    <property type="entry name" value="TFIIIB_B''_Myb"/>
</dbReference>
<dbReference type="CDD" id="cd00167">
    <property type="entry name" value="SANT"/>
    <property type="match status" value="1"/>
</dbReference>
<dbReference type="Pfam" id="PF15963">
    <property type="entry name" value="Myb_DNA-bind_7"/>
    <property type="match status" value="1"/>
</dbReference>
<keyword evidence="3" id="KW-0238">DNA-binding</keyword>
<evidence type="ECO:0000313" key="4">
    <source>
        <dbReference type="Proteomes" id="UP000515908"/>
    </source>
</evidence>
<protein>
    <submittedName>
        <fullName evidence="3">Myb DNA-binding like/Myb-like DNA-binding domain containing protein, putative</fullName>
    </submittedName>
</protein>
<accession>A0A7G2C0M2</accession>
<feature type="region of interest" description="Disordered" evidence="1">
    <location>
        <begin position="205"/>
        <end position="277"/>
    </location>
</feature>